<feature type="transmembrane region" description="Helical" evidence="7">
    <location>
        <begin position="206"/>
        <end position="229"/>
    </location>
</feature>
<dbReference type="AlphaFoldDB" id="A0A381Y5C1"/>
<evidence type="ECO:0000256" key="3">
    <source>
        <dbReference type="ARBA" id="ARBA00022475"/>
    </source>
</evidence>
<feature type="transmembrane region" description="Helical" evidence="7">
    <location>
        <begin position="116"/>
        <end position="136"/>
    </location>
</feature>
<feature type="transmembrane region" description="Helical" evidence="7">
    <location>
        <begin position="414"/>
        <end position="439"/>
    </location>
</feature>
<feature type="transmembrane region" description="Helical" evidence="7">
    <location>
        <begin position="142"/>
        <end position="164"/>
    </location>
</feature>
<evidence type="ECO:0000256" key="4">
    <source>
        <dbReference type="ARBA" id="ARBA00022692"/>
    </source>
</evidence>
<evidence type="ECO:0000256" key="2">
    <source>
        <dbReference type="ARBA" id="ARBA00022448"/>
    </source>
</evidence>
<evidence type="ECO:0000256" key="6">
    <source>
        <dbReference type="ARBA" id="ARBA00023136"/>
    </source>
</evidence>
<comment type="subcellular location">
    <subcellularLocation>
        <location evidence="1">Cell membrane</location>
        <topology evidence="1">Multi-pass membrane protein</topology>
    </subcellularLocation>
</comment>
<keyword evidence="5 7" id="KW-1133">Transmembrane helix</keyword>
<reference evidence="8" key="1">
    <citation type="submission" date="2018-05" db="EMBL/GenBank/DDBJ databases">
        <authorList>
            <person name="Lanie J.A."/>
            <person name="Ng W.-L."/>
            <person name="Kazmierczak K.M."/>
            <person name="Andrzejewski T.M."/>
            <person name="Davidsen T.M."/>
            <person name="Wayne K.J."/>
            <person name="Tettelin H."/>
            <person name="Glass J.I."/>
            <person name="Rusch D."/>
            <person name="Podicherti R."/>
            <person name="Tsui H.-C.T."/>
            <person name="Winkler M.E."/>
        </authorList>
    </citation>
    <scope>NUCLEOTIDE SEQUENCE</scope>
</reference>
<feature type="transmembrane region" description="Helical" evidence="7">
    <location>
        <begin position="75"/>
        <end position="95"/>
    </location>
</feature>
<dbReference type="GO" id="GO:0015295">
    <property type="term" value="F:solute:proton symporter activity"/>
    <property type="evidence" value="ECO:0007669"/>
    <property type="project" value="TreeGrafter"/>
</dbReference>
<feature type="non-terminal residue" evidence="8">
    <location>
        <position position="1"/>
    </location>
</feature>
<dbReference type="Pfam" id="PF02652">
    <property type="entry name" value="Lactate_perm"/>
    <property type="match status" value="1"/>
</dbReference>
<name>A0A381Y5C1_9ZZZZ</name>
<keyword evidence="6 7" id="KW-0472">Membrane</keyword>
<evidence type="ECO:0000313" key="8">
    <source>
        <dbReference type="EMBL" id="SVA72214.1"/>
    </source>
</evidence>
<dbReference type="GO" id="GO:0005886">
    <property type="term" value="C:plasma membrane"/>
    <property type="evidence" value="ECO:0007669"/>
    <property type="project" value="UniProtKB-SubCell"/>
</dbReference>
<keyword evidence="2" id="KW-0813">Transport</keyword>
<proteinExistence type="predicted"/>
<feature type="transmembrane region" description="Helical" evidence="7">
    <location>
        <begin position="275"/>
        <end position="292"/>
    </location>
</feature>
<accession>A0A381Y5C1</accession>
<feature type="transmembrane region" description="Helical" evidence="7">
    <location>
        <begin position="249"/>
        <end position="269"/>
    </location>
</feature>
<gene>
    <name evidence="8" type="ORF">METZ01_LOCUS125068</name>
</gene>
<evidence type="ECO:0000256" key="5">
    <source>
        <dbReference type="ARBA" id="ARBA00022989"/>
    </source>
</evidence>
<evidence type="ECO:0000256" key="1">
    <source>
        <dbReference type="ARBA" id="ARBA00004651"/>
    </source>
</evidence>
<feature type="transmembrane region" description="Helical" evidence="7">
    <location>
        <begin position="385"/>
        <end position="402"/>
    </location>
</feature>
<dbReference type="PANTHER" id="PTHR30003">
    <property type="entry name" value="L-LACTATE PERMEASE"/>
    <property type="match status" value="1"/>
</dbReference>
<feature type="transmembrane region" description="Helical" evidence="7">
    <location>
        <begin position="459"/>
        <end position="482"/>
    </location>
</feature>
<dbReference type="InterPro" id="IPR003804">
    <property type="entry name" value="Lactate_perm"/>
</dbReference>
<sequence>VRAPRSSTVGRYFMSVATLSVLSLLPIITVAVFLVILRWPASRAMPLSLATAIFLALFVWQVPVLQVLAASVNGVIVALTLLYIIFGAILLLNTLQESGALKTIRQGFTDITPDRRIQVIIIAWLFGSFIEGSAGFGTPAAVAVPLLVGLGFPGMAAVTAGMIIQSTPVSFGAAGTPILVGVNTGLSADPRIQEYAAQLGYDWYAFLKFVGVKVAILHAAAGTFVPLILVSTMTRFFGKNRSLTEGLQVWKFALFAALAMTVPYLAAAHFLGPEFPTLLGSLIGLAVVVIAARRGIFVPTPEDAWEFDRKEAWPSDWTGSIQPKDVTGHRGPMGLRKAWSPYVLVAALLLVSRLRTLPLGEWLQAWTISWPNIFDTEVSASVQPLFLPGTIFIVVSLATWGLHQIPTASYKASWAASLRVTAAASVALIFTVPMVQVFINSYGGAAGYERMPIALADGVASLVGSAWPIVAPFIGGIGAAVAGSNTVSNMMFSLFQFDMGQRIGVDPTWIVALQAVGGAAGNMICVHNVVAASAVVGLLGKEGAVIRLTVVPFIYYALLPGALGYLFVWYAQTGFLNAGSVLVACIGATAVYLITRYGRRPTA</sequence>
<feature type="transmembrane region" description="Helical" evidence="7">
    <location>
        <begin position="49"/>
        <end position="69"/>
    </location>
</feature>
<feature type="transmembrane region" description="Helical" evidence="7">
    <location>
        <begin position="548"/>
        <end position="568"/>
    </location>
</feature>
<dbReference type="EMBL" id="UINC01017424">
    <property type="protein sequence ID" value="SVA72214.1"/>
    <property type="molecule type" value="Genomic_DNA"/>
</dbReference>
<evidence type="ECO:0000256" key="7">
    <source>
        <dbReference type="SAM" id="Phobius"/>
    </source>
</evidence>
<evidence type="ECO:0008006" key="9">
    <source>
        <dbReference type="Google" id="ProtNLM"/>
    </source>
</evidence>
<feature type="transmembrane region" description="Helical" evidence="7">
    <location>
        <begin position="574"/>
        <end position="594"/>
    </location>
</feature>
<dbReference type="GO" id="GO:0015129">
    <property type="term" value="F:lactate transmembrane transporter activity"/>
    <property type="evidence" value="ECO:0007669"/>
    <property type="project" value="InterPro"/>
</dbReference>
<dbReference type="PANTHER" id="PTHR30003:SF0">
    <property type="entry name" value="GLYCOLATE PERMEASE GLCA-RELATED"/>
    <property type="match status" value="1"/>
</dbReference>
<keyword evidence="4 7" id="KW-0812">Transmembrane</keyword>
<keyword evidence="3" id="KW-1003">Cell membrane</keyword>
<organism evidence="8">
    <name type="scientific">marine metagenome</name>
    <dbReference type="NCBI Taxonomy" id="408172"/>
    <lineage>
        <taxon>unclassified sequences</taxon>
        <taxon>metagenomes</taxon>
        <taxon>ecological metagenomes</taxon>
    </lineage>
</organism>
<feature type="transmembrane region" description="Helical" evidence="7">
    <location>
        <begin position="12"/>
        <end position="37"/>
    </location>
</feature>
<protein>
    <recommendedName>
        <fullName evidence="9">L-lactate permease</fullName>
    </recommendedName>
</protein>